<dbReference type="EMBL" id="BSOH01000023">
    <property type="protein sequence ID" value="GLR18933.1"/>
    <property type="molecule type" value="Genomic_DNA"/>
</dbReference>
<name>A0AA37SVN1_9BACT</name>
<proteinExistence type="predicted"/>
<reference evidence="2" key="2">
    <citation type="submission" date="2023-01" db="EMBL/GenBank/DDBJ databases">
        <title>Draft genome sequence of Portibacter lacus strain NBRC 108769.</title>
        <authorList>
            <person name="Sun Q."/>
            <person name="Mori K."/>
        </authorList>
    </citation>
    <scope>NUCLEOTIDE SEQUENCE</scope>
    <source>
        <strain evidence="2">NBRC 108769</strain>
    </source>
</reference>
<feature type="region of interest" description="Disordered" evidence="1">
    <location>
        <begin position="361"/>
        <end position="391"/>
    </location>
</feature>
<comment type="caution">
    <text evidence="2">The sequence shown here is derived from an EMBL/GenBank/DDBJ whole genome shotgun (WGS) entry which is preliminary data.</text>
</comment>
<evidence type="ECO:0000313" key="3">
    <source>
        <dbReference type="Proteomes" id="UP001156666"/>
    </source>
</evidence>
<protein>
    <submittedName>
        <fullName evidence="2">Uncharacterized protein</fullName>
    </submittedName>
</protein>
<accession>A0AA37SVN1</accession>
<feature type="compositionally biased region" description="Low complexity" evidence="1">
    <location>
        <begin position="365"/>
        <end position="380"/>
    </location>
</feature>
<evidence type="ECO:0000256" key="1">
    <source>
        <dbReference type="SAM" id="MobiDB-lite"/>
    </source>
</evidence>
<gene>
    <name evidence="2" type="ORF">GCM10007940_35490</name>
</gene>
<reference evidence="2" key="1">
    <citation type="journal article" date="2014" name="Int. J. Syst. Evol. Microbiol.">
        <title>Complete genome sequence of Corynebacterium casei LMG S-19264T (=DSM 44701T), isolated from a smear-ripened cheese.</title>
        <authorList>
            <consortium name="US DOE Joint Genome Institute (JGI-PGF)"/>
            <person name="Walter F."/>
            <person name="Albersmeier A."/>
            <person name="Kalinowski J."/>
            <person name="Ruckert C."/>
        </authorList>
    </citation>
    <scope>NUCLEOTIDE SEQUENCE</scope>
    <source>
        <strain evidence="2">NBRC 108769</strain>
    </source>
</reference>
<dbReference type="AlphaFoldDB" id="A0AA37SVN1"/>
<evidence type="ECO:0000313" key="2">
    <source>
        <dbReference type="EMBL" id="GLR18933.1"/>
    </source>
</evidence>
<dbReference type="Proteomes" id="UP001156666">
    <property type="component" value="Unassembled WGS sequence"/>
</dbReference>
<dbReference type="RefSeq" id="WP_235292878.1">
    <property type="nucleotide sequence ID" value="NZ_BSOH01000023.1"/>
</dbReference>
<sequence>MSKLMPILKPAGYRKDVPYFFKESLIENEGSPVIAFGNDKGSHIEYEGCETEDDFTDRFTPFKEEAMQNLKEVFPSVEIQELEGSKIAFITGHEYASEKILDVNYMKELGEKMGDQSLMVGIPFKGHLLATGSSSNVRAKFPVVIQNYFENPQQDAISPYVFLVESGQVIGMGGQNLPDENESFVISENLKSSNFTVTVNCSTIDELKDIVNNTYQQILLSVMKNTTFGGEIRYEIKPTLPFSDELVNRCQSFVDQIKDNELAQTIVAAIAKNGINPVFVYDGRQIAPQIGDETSEEIEDKEELTTTDANASLEKDYSAMSVQQLDNVFYEIASVPNARLHVPSLEKMVVLMAEYEKRNIKVPSERPSSSRRASRPKSNPNTKSKPWWKFW</sequence>
<organism evidence="2 3">
    <name type="scientific">Portibacter lacus</name>
    <dbReference type="NCBI Taxonomy" id="1099794"/>
    <lineage>
        <taxon>Bacteria</taxon>
        <taxon>Pseudomonadati</taxon>
        <taxon>Bacteroidota</taxon>
        <taxon>Saprospiria</taxon>
        <taxon>Saprospirales</taxon>
        <taxon>Haliscomenobacteraceae</taxon>
        <taxon>Portibacter</taxon>
    </lineage>
</organism>
<keyword evidence="3" id="KW-1185">Reference proteome</keyword>